<dbReference type="PANTHER" id="PTHR47634">
    <property type="entry name" value="PROTEIN KINASE DOMAIN-CONTAINING PROTEIN-RELATED"/>
    <property type="match status" value="1"/>
</dbReference>
<comment type="catalytic activity">
    <reaction evidence="7">
        <text>L-threonyl-[protein] + ATP = O-phospho-L-threonyl-[protein] + ADP + H(+)</text>
        <dbReference type="Rhea" id="RHEA:46608"/>
        <dbReference type="Rhea" id="RHEA-COMP:11060"/>
        <dbReference type="Rhea" id="RHEA-COMP:11605"/>
        <dbReference type="ChEBI" id="CHEBI:15378"/>
        <dbReference type="ChEBI" id="CHEBI:30013"/>
        <dbReference type="ChEBI" id="CHEBI:30616"/>
        <dbReference type="ChEBI" id="CHEBI:61977"/>
        <dbReference type="ChEBI" id="CHEBI:456216"/>
        <dbReference type="EC" id="2.7.11.1"/>
    </reaction>
</comment>
<evidence type="ECO:0000256" key="7">
    <source>
        <dbReference type="ARBA" id="ARBA00047899"/>
    </source>
</evidence>
<proteinExistence type="predicted"/>
<keyword evidence="2" id="KW-0723">Serine/threonine-protein kinase</keyword>
<name>A0ABR2VB93_9PEZI</name>
<keyword evidence="6" id="KW-0067">ATP-binding</keyword>
<evidence type="ECO:0000313" key="11">
    <source>
        <dbReference type="EMBL" id="KAK9424180.1"/>
    </source>
</evidence>
<feature type="compositionally biased region" description="Low complexity" evidence="9">
    <location>
        <begin position="516"/>
        <end position="531"/>
    </location>
</feature>
<dbReference type="InterPro" id="IPR011009">
    <property type="entry name" value="Kinase-like_dom_sf"/>
</dbReference>
<dbReference type="PROSITE" id="PS50011">
    <property type="entry name" value="PROTEIN_KINASE_DOM"/>
    <property type="match status" value="1"/>
</dbReference>
<protein>
    <recommendedName>
        <fullName evidence="1">non-specific serine/threonine protein kinase</fullName>
        <ecNumber evidence="1">2.7.11.1</ecNumber>
    </recommendedName>
</protein>
<feature type="region of interest" description="Disordered" evidence="9">
    <location>
        <begin position="516"/>
        <end position="571"/>
    </location>
</feature>
<evidence type="ECO:0000256" key="8">
    <source>
        <dbReference type="ARBA" id="ARBA00048679"/>
    </source>
</evidence>
<evidence type="ECO:0000259" key="10">
    <source>
        <dbReference type="PROSITE" id="PS50011"/>
    </source>
</evidence>
<feature type="domain" description="Protein kinase" evidence="10">
    <location>
        <begin position="79"/>
        <end position="647"/>
    </location>
</feature>
<evidence type="ECO:0000256" key="2">
    <source>
        <dbReference type="ARBA" id="ARBA00022527"/>
    </source>
</evidence>
<dbReference type="Pfam" id="PF00069">
    <property type="entry name" value="Pkinase"/>
    <property type="match status" value="1"/>
</dbReference>
<sequence>MAPVEISSDDLYYGDEESNASKSPVSVVFEQADSEVRKSKVYEPLPEYVAAQYEDIERYRPGGFHPVHIGEYLDDDQRFVVLHKLGFGSSSTVWLCFDQYSQSYKAIKVVAADESPLRCHDSAEVDALAQKAMEEGLYHSIITTLENFWIKGPNGQHLCLVMPVLGPNLLDGLEGAGLDTPEYLTDLCFDLAATVGYLHEHGIVHGDIRPQKIMMVLADQWMWTVSRKDLFEHYLEKPATLKLKLLIRNFGHHGPKYVVPRAKLASLEKDFRTGKVALTDFSHACQSSALLDTSTLHHSAYSAPEIRLANETHGLSSDIWSLAACIHLLRTGKELLPQMSSDPAHITWLTWVFGPRLNIPIIRIKEVLAQNSVVPVNSNIREEEEVHKWLDDLEKPSSQYRRAKAARTFKKAVRSKAKLLSSNDSRGSSSCDEDSSLSDSSSEPLTGSSRNRKISRRARARLNQFAEVLLPGNWAEWELLRYQHEDRTGYPTLLHESLCSSEIWYEMPESMRSRSAFSSSSESSQSSLSTRAVSLSGDRNKSKSRSRPALTEPPELRRSERIKKHAADASPFSSFKKQQIGEVPIVEPAIDSRDQVSCDVMNDGMIEYTYRMRCEEVAVFADLLLKMLQPLSRDRKGVRDILRHAWFGERRRRSRSEEVDILMDDLLAL</sequence>
<feature type="region of interest" description="Disordered" evidence="9">
    <location>
        <begin position="420"/>
        <end position="452"/>
    </location>
</feature>
<dbReference type="Gene3D" id="3.30.200.20">
    <property type="entry name" value="Phosphorylase Kinase, domain 1"/>
    <property type="match status" value="1"/>
</dbReference>
<keyword evidence="4" id="KW-0547">Nucleotide-binding</keyword>
<evidence type="ECO:0000256" key="5">
    <source>
        <dbReference type="ARBA" id="ARBA00022777"/>
    </source>
</evidence>
<dbReference type="SUPFAM" id="SSF56112">
    <property type="entry name" value="Protein kinase-like (PK-like)"/>
    <property type="match status" value="1"/>
</dbReference>
<feature type="region of interest" description="Disordered" evidence="9">
    <location>
        <begin position="1"/>
        <end position="24"/>
    </location>
</feature>
<comment type="caution">
    <text evidence="11">The sequence shown here is derived from an EMBL/GenBank/DDBJ whole genome shotgun (WGS) entry which is preliminary data.</text>
</comment>
<organism evidence="11 12">
    <name type="scientific">Seiridium unicorne</name>
    <dbReference type="NCBI Taxonomy" id="138068"/>
    <lineage>
        <taxon>Eukaryota</taxon>
        <taxon>Fungi</taxon>
        <taxon>Dikarya</taxon>
        <taxon>Ascomycota</taxon>
        <taxon>Pezizomycotina</taxon>
        <taxon>Sordariomycetes</taxon>
        <taxon>Xylariomycetidae</taxon>
        <taxon>Amphisphaeriales</taxon>
        <taxon>Sporocadaceae</taxon>
        <taxon>Seiridium</taxon>
    </lineage>
</organism>
<dbReference type="Gene3D" id="1.10.510.10">
    <property type="entry name" value="Transferase(Phosphotransferase) domain 1"/>
    <property type="match status" value="1"/>
</dbReference>
<feature type="compositionally biased region" description="Low complexity" evidence="9">
    <location>
        <begin position="437"/>
        <end position="449"/>
    </location>
</feature>
<evidence type="ECO:0000256" key="3">
    <source>
        <dbReference type="ARBA" id="ARBA00022679"/>
    </source>
</evidence>
<evidence type="ECO:0000256" key="4">
    <source>
        <dbReference type="ARBA" id="ARBA00022741"/>
    </source>
</evidence>
<accession>A0ABR2VB93</accession>
<dbReference type="EC" id="2.7.11.1" evidence="1"/>
<dbReference type="SMART" id="SM00220">
    <property type="entry name" value="S_TKc"/>
    <property type="match status" value="1"/>
</dbReference>
<gene>
    <name evidence="11" type="ORF">SUNI508_03668</name>
</gene>
<evidence type="ECO:0000313" key="12">
    <source>
        <dbReference type="Proteomes" id="UP001408356"/>
    </source>
</evidence>
<comment type="catalytic activity">
    <reaction evidence="8">
        <text>L-seryl-[protein] + ATP = O-phospho-L-seryl-[protein] + ADP + H(+)</text>
        <dbReference type="Rhea" id="RHEA:17989"/>
        <dbReference type="Rhea" id="RHEA-COMP:9863"/>
        <dbReference type="Rhea" id="RHEA-COMP:11604"/>
        <dbReference type="ChEBI" id="CHEBI:15378"/>
        <dbReference type="ChEBI" id="CHEBI:29999"/>
        <dbReference type="ChEBI" id="CHEBI:30616"/>
        <dbReference type="ChEBI" id="CHEBI:83421"/>
        <dbReference type="ChEBI" id="CHEBI:456216"/>
        <dbReference type="EC" id="2.7.11.1"/>
    </reaction>
</comment>
<keyword evidence="12" id="KW-1185">Reference proteome</keyword>
<dbReference type="InterPro" id="IPR000719">
    <property type="entry name" value="Prot_kinase_dom"/>
</dbReference>
<evidence type="ECO:0000256" key="6">
    <source>
        <dbReference type="ARBA" id="ARBA00022840"/>
    </source>
</evidence>
<dbReference type="Proteomes" id="UP001408356">
    <property type="component" value="Unassembled WGS sequence"/>
</dbReference>
<keyword evidence="3" id="KW-0808">Transferase</keyword>
<keyword evidence="5" id="KW-0418">Kinase</keyword>
<dbReference type="EMBL" id="JARVKF010000046">
    <property type="protein sequence ID" value="KAK9424180.1"/>
    <property type="molecule type" value="Genomic_DNA"/>
</dbReference>
<feature type="compositionally biased region" description="Low complexity" evidence="9">
    <location>
        <begin position="421"/>
        <end position="430"/>
    </location>
</feature>
<evidence type="ECO:0000256" key="1">
    <source>
        <dbReference type="ARBA" id="ARBA00012513"/>
    </source>
</evidence>
<dbReference type="PANTHER" id="PTHR47634:SF9">
    <property type="entry name" value="PROTEIN KINASE DOMAIN-CONTAINING PROTEIN-RELATED"/>
    <property type="match status" value="1"/>
</dbReference>
<reference evidence="11 12" key="1">
    <citation type="journal article" date="2024" name="J. Plant Pathol.">
        <title>Sequence and assembly of the genome of Seiridium unicorne, isolate CBS 538.82, causal agent of cypress canker disease.</title>
        <authorList>
            <person name="Scali E."/>
            <person name="Rocca G.D."/>
            <person name="Danti R."/>
            <person name="Garbelotto M."/>
            <person name="Barberini S."/>
            <person name="Baroncelli R."/>
            <person name="Emiliani G."/>
        </authorList>
    </citation>
    <scope>NUCLEOTIDE SEQUENCE [LARGE SCALE GENOMIC DNA]</scope>
    <source>
        <strain evidence="11 12">BM-138-508</strain>
    </source>
</reference>
<dbReference type="InterPro" id="IPR051334">
    <property type="entry name" value="SRPK"/>
</dbReference>
<evidence type="ECO:0000256" key="9">
    <source>
        <dbReference type="SAM" id="MobiDB-lite"/>
    </source>
</evidence>